<evidence type="ECO:0008006" key="3">
    <source>
        <dbReference type="Google" id="ProtNLM"/>
    </source>
</evidence>
<evidence type="ECO:0000313" key="1">
    <source>
        <dbReference type="EMBL" id="MBE1561953.1"/>
    </source>
</evidence>
<dbReference type="PROSITE" id="PS51318">
    <property type="entry name" value="TAT"/>
    <property type="match status" value="1"/>
</dbReference>
<evidence type="ECO:0000313" key="2">
    <source>
        <dbReference type="Proteomes" id="UP000661607"/>
    </source>
</evidence>
<comment type="caution">
    <text evidence="1">The sequence shown here is derived from an EMBL/GenBank/DDBJ whole genome shotgun (WGS) entry which is preliminary data.</text>
</comment>
<dbReference type="RefSeq" id="WP_192776785.1">
    <property type="nucleotide sequence ID" value="NZ_BAAASY010000030.1"/>
</dbReference>
<reference evidence="1 2" key="1">
    <citation type="submission" date="2020-10" db="EMBL/GenBank/DDBJ databases">
        <title>Sequencing the genomes of 1000 actinobacteria strains.</title>
        <authorList>
            <person name="Klenk H.-P."/>
        </authorList>
    </citation>
    <scope>NUCLEOTIDE SEQUENCE [LARGE SCALE GENOMIC DNA]</scope>
    <source>
        <strain evidence="1 2">DSM 43748</strain>
    </source>
</reference>
<dbReference type="EMBL" id="JADBEF010000001">
    <property type="protein sequence ID" value="MBE1561953.1"/>
    <property type="molecule type" value="Genomic_DNA"/>
</dbReference>
<dbReference type="Proteomes" id="UP000661607">
    <property type="component" value="Unassembled WGS sequence"/>
</dbReference>
<sequence>MRRRRFLGGLGATGLTAAAVMFGRPEAAQAAVAWRCCHLCQSPSISLSTCKSYSGHYLWYCNAEARIQCQCCETKSGGCPTGVRSAGGCFYT</sequence>
<keyword evidence="2" id="KW-1185">Reference proteome</keyword>
<protein>
    <recommendedName>
        <fullName evidence="3">Twin-arginine translocation signal domain-containing protein</fullName>
    </recommendedName>
</protein>
<accession>A0ABR9KIV3</accession>
<dbReference type="InterPro" id="IPR006311">
    <property type="entry name" value="TAT_signal"/>
</dbReference>
<organism evidence="1 2">
    <name type="scientific">Nonomuraea africana</name>
    <dbReference type="NCBI Taxonomy" id="46171"/>
    <lineage>
        <taxon>Bacteria</taxon>
        <taxon>Bacillati</taxon>
        <taxon>Actinomycetota</taxon>
        <taxon>Actinomycetes</taxon>
        <taxon>Streptosporangiales</taxon>
        <taxon>Streptosporangiaceae</taxon>
        <taxon>Nonomuraea</taxon>
    </lineage>
</organism>
<gene>
    <name evidence="1" type="ORF">H4W81_004732</name>
</gene>
<name>A0ABR9KIV3_9ACTN</name>
<proteinExistence type="predicted"/>